<dbReference type="EMBL" id="CAJNOC010001347">
    <property type="protein sequence ID" value="CAF0856828.1"/>
    <property type="molecule type" value="Genomic_DNA"/>
</dbReference>
<evidence type="ECO:0000313" key="4">
    <source>
        <dbReference type="Proteomes" id="UP000663879"/>
    </source>
</evidence>
<keyword evidence="1" id="KW-0812">Transmembrane</keyword>
<name>A0A813WXC1_9BILA</name>
<keyword evidence="4" id="KW-1185">Reference proteome</keyword>
<organism evidence="3 4">
    <name type="scientific">Brachionus calyciflorus</name>
    <dbReference type="NCBI Taxonomy" id="104777"/>
    <lineage>
        <taxon>Eukaryota</taxon>
        <taxon>Metazoa</taxon>
        <taxon>Spiralia</taxon>
        <taxon>Gnathifera</taxon>
        <taxon>Rotifera</taxon>
        <taxon>Eurotatoria</taxon>
        <taxon>Monogononta</taxon>
        <taxon>Pseudotrocha</taxon>
        <taxon>Ploima</taxon>
        <taxon>Brachionidae</taxon>
        <taxon>Brachionus</taxon>
    </lineage>
</organism>
<dbReference type="InterPro" id="IPR029063">
    <property type="entry name" value="SAM-dependent_MTases_sf"/>
</dbReference>
<dbReference type="NCBIfam" id="TIGR01444">
    <property type="entry name" value="fkbM_fam"/>
    <property type="match status" value="1"/>
</dbReference>
<gene>
    <name evidence="3" type="ORF">OXX778_LOCUS9236</name>
</gene>
<dbReference type="Gene3D" id="3.40.50.150">
    <property type="entry name" value="Vaccinia Virus protein VP39"/>
    <property type="match status" value="1"/>
</dbReference>
<evidence type="ECO:0000256" key="1">
    <source>
        <dbReference type="SAM" id="Phobius"/>
    </source>
</evidence>
<dbReference type="PANTHER" id="PTHR34203:SF15">
    <property type="entry name" value="SLL1173 PROTEIN"/>
    <property type="match status" value="1"/>
</dbReference>
<comment type="caution">
    <text evidence="3">The sequence shown here is derived from an EMBL/GenBank/DDBJ whole genome shotgun (WGS) entry which is preliminary data.</text>
</comment>
<keyword evidence="1" id="KW-0472">Membrane</keyword>
<reference evidence="3" key="1">
    <citation type="submission" date="2021-02" db="EMBL/GenBank/DDBJ databases">
        <authorList>
            <person name="Nowell W R."/>
        </authorList>
    </citation>
    <scope>NUCLEOTIDE SEQUENCE</scope>
    <source>
        <strain evidence="3">Ploen Becks lab</strain>
    </source>
</reference>
<evidence type="ECO:0000313" key="3">
    <source>
        <dbReference type="EMBL" id="CAF0856828.1"/>
    </source>
</evidence>
<dbReference type="InterPro" id="IPR052514">
    <property type="entry name" value="SAM-dependent_MTase"/>
</dbReference>
<sequence>MSEIKSYLVKIIILIFIISIIYEFNLVNISISNKIISFDSLRSFSDELKKPSLSENSINQVLETTTRISTSTTITTSTAITYKDSVINVKIFNLSSSLEPKEEYEQIQCRKSAFFHVSTTLCVHRVDLDVHVSGSIMRDGVWERHIIMPFTDYIHNNPDWLVLDVGANIGQYSLYAAKMEREVLAVEPFHDNILRIHKASQLENTTKKITLVKNGLSNKRNEVKRLQPNNGNIGGQSLLNHKNEQYNKIDLEKDKYMVETILFDDLIDYLPKKQNGEEYSKAILKIDIEGFEPYAFQNASKIFDRLDIRIIFMEWGNFPGQKEMHNLIEEMINFLRHRRYKAVENKRDLIFEQWKTWPWDIIWVKE</sequence>
<dbReference type="PANTHER" id="PTHR34203">
    <property type="entry name" value="METHYLTRANSFERASE, FKBM FAMILY PROTEIN"/>
    <property type="match status" value="1"/>
</dbReference>
<accession>A0A813WXC1</accession>
<feature type="domain" description="Methyltransferase FkbM" evidence="2">
    <location>
        <begin position="164"/>
        <end position="341"/>
    </location>
</feature>
<feature type="transmembrane region" description="Helical" evidence="1">
    <location>
        <begin position="7"/>
        <end position="27"/>
    </location>
</feature>
<dbReference type="AlphaFoldDB" id="A0A813WXC1"/>
<dbReference type="Pfam" id="PF05050">
    <property type="entry name" value="Methyltransf_21"/>
    <property type="match status" value="1"/>
</dbReference>
<evidence type="ECO:0000259" key="2">
    <source>
        <dbReference type="Pfam" id="PF05050"/>
    </source>
</evidence>
<dbReference type="OrthoDB" id="430136at2759"/>
<protein>
    <recommendedName>
        <fullName evidence="2">Methyltransferase FkbM domain-containing protein</fullName>
    </recommendedName>
</protein>
<dbReference type="SUPFAM" id="SSF53335">
    <property type="entry name" value="S-adenosyl-L-methionine-dependent methyltransferases"/>
    <property type="match status" value="1"/>
</dbReference>
<dbReference type="InterPro" id="IPR006342">
    <property type="entry name" value="FkbM_mtfrase"/>
</dbReference>
<dbReference type="Proteomes" id="UP000663879">
    <property type="component" value="Unassembled WGS sequence"/>
</dbReference>
<keyword evidence="1" id="KW-1133">Transmembrane helix</keyword>
<proteinExistence type="predicted"/>